<dbReference type="PROSITE" id="PS00063">
    <property type="entry name" value="ALDOKETO_REDUCTASE_3"/>
    <property type="match status" value="1"/>
</dbReference>
<dbReference type="GO" id="GO:0016491">
    <property type="term" value="F:oxidoreductase activity"/>
    <property type="evidence" value="ECO:0007669"/>
    <property type="project" value="InterPro"/>
</dbReference>
<protein>
    <recommendedName>
        <fullName evidence="2">NADP-dependent oxidoreductase domain-containing protein</fullName>
    </recommendedName>
</protein>
<keyword evidence="4" id="KW-1185">Reference proteome</keyword>
<evidence type="ECO:0000313" key="4">
    <source>
        <dbReference type="Proteomes" id="UP000825729"/>
    </source>
</evidence>
<dbReference type="InterPro" id="IPR018170">
    <property type="entry name" value="Aldo/ket_reductase_CS"/>
</dbReference>
<gene>
    <name evidence="3" type="ORF">H6P81_002158</name>
</gene>
<feature type="region of interest" description="Disordered" evidence="1">
    <location>
        <begin position="188"/>
        <end position="227"/>
    </location>
</feature>
<evidence type="ECO:0000259" key="2">
    <source>
        <dbReference type="Pfam" id="PF00248"/>
    </source>
</evidence>
<evidence type="ECO:0000256" key="1">
    <source>
        <dbReference type="SAM" id="MobiDB-lite"/>
    </source>
</evidence>
<sequence>MVVERRRNLGLEYVDLYLIHWPIASRRREIKAILDKNDMEAMDVKAVWESMETASALGLAKSIGVSNFSSKKLQDLLTIANIPPAVNQVEMNVGWQQKKLMEFCKQKGIHVTAWAPLSCIGARQGSVNILTSPILREIAEAKGKSVAQVALRWLHNQGVSVIAKSFKKERMEENLGIFGWQLTKEEEQKISQMPQRRGQPKSSYRPRSPKEMHREESPKQHPDLVIPVLKEDASELGVGVSGSVSHTLASSLPGQH</sequence>
<dbReference type="AlphaFoldDB" id="A0AAV7F8Z2"/>
<dbReference type="Gene3D" id="3.20.20.100">
    <property type="entry name" value="NADP-dependent oxidoreductase domain"/>
    <property type="match status" value="1"/>
</dbReference>
<proteinExistence type="predicted"/>
<dbReference type="PROSITE" id="PS00062">
    <property type="entry name" value="ALDOKETO_REDUCTASE_2"/>
    <property type="match status" value="1"/>
</dbReference>
<dbReference type="SUPFAM" id="SSF51430">
    <property type="entry name" value="NAD(P)-linked oxidoreductase"/>
    <property type="match status" value="1"/>
</dbReference>
<name>A0AAV7F8Z2_ARIFI</name>
<comment type="caution">
    <text evidence="3">The sequence shown here is derived from an EMBL/GenBank/DDBJ whole genome shotgun (WGS) entry which is preliminary data.</text>
</comment>
<dbReference type="EMBL" id="JAINDJ010000002">
    <property type="protein sequence ID" value="KAG9457650.1"/>
    <property type="molecule type" value="Genomic_DNA"/>
</dbReference>
<evidence type="ECO:0000313" key="3">
    <source>
        <dbReference type="EMBL" id="KAG9457650.1"/>
    </source>
</evidence>
<dbReference type="Pfam" id="PF00248">
    <property type="entry name" value="Aldo_ket_red"/>
    <property type="match status" value="1"/>
</dbReference>
<dbReference type="InterPro" id="IPR036812">
    <property type="entry name" value="NAD(P)_OxRdtase_dom_sf"/>
</dbReference>
<dbReference type="PANTHER" id="PTHR11732">
    <property type="entry name" value="ALDO/KETO REDUCTASE"/>
    <property type="match status" value="1"/>
</dbReference>
<feature type="domain" description="NADP-dependent oxidoreductase" evidence="2">
    <location>
        <begin position="4"/>
        <end position="192"/>
    </location>
</feature>
<dbReference type="InterPro" id="IPR023210">
    <property type="entry name" value="NADP_OxRdtase_dom"/>
</dbReference>
<organism evidence="3 4">
    <name type="scientific">Aristolochia fimbriata</name>
    <name type="common">White veined hardy Dutchman's pipe vine</name>
    <dbReference type="NCBI Taxonomy" id="158543"/>
    <lineage>
        <taxon>Eukaryota</taxon>
        <taxon>Viridiplantae</taxon>
        <taxon>Streptophyta</taxon>
        <taxon>Embryophyta</taxon>
        <taxon>Tracheophyta</taxon>
        <taxon>Spermatophyta</taxon>
        <taxon>Magnoliopsida</taxon>
        <taxon>Magnoliidae</taxon>
        <taxon>Piperales</taxon>
        <taxon>Aristolochiaceae</taxon>
        <taxon>Aristolochia</taxon>
    </lineage>
</organism>
<feature type="compositionally biased region" description="Basic and acidic residues" evidence="1">
    <location>
        <begin position="208"/>
        <end position="222"/>
    </location>
</feature>
<dbReference type="InterPro" id="IPR020471">
    <property type="entry name" value="AKR"/>
</dbReference>
<accession>A0AAV7F8Z2</accession>
<dbReference type="Proteomes" id="UP000825729">
    <property type="component" value="Unassembled WGS sequence"/>
</dbReference>
<dbReference type="PRINTS" id="PR00069">
    <property type="entry name" value="ALDKETRDTASE"/>
</dbReference>
<reference evidence="3 4" key="1">
    <citation type="submission" date="2021-07" db="EMBL/GenBank/DDBJ databases">
        <title>The Aristolochia fimbriata genome: insights into angiosperm evolution, floral development and chemical biosynthesis.</title>
        <authorList>
            <person name="Jiao Y."/>
        </authorList>
    </citation>
    <scope>NUCLEOTIDE SEQUENCE [LARGE SCALE GENOMIC DNA]</scope>
    <source>
        <strain evidence="3">IBCAS-2021</strain>
        <tissue evidence="3">Leaf</tissue>
    </source>
</reference>